<sequence length="152" mass="17120">MRNITCQIGKVKRFSSLVLPSKACHTEIDRGKLGAPSAIAGVDSDCILQRPLIAADTGAAIRETNYIRAHPPRSSYLLWRQILCAYFRSFYAHRVCTMQRHKADGTRDHMHSDGRVLGMRRKYSRQIIVLKSVGIECGPRLVQNEAEGLMTH</sequence>
<accession>A0A0C3BX52</accession>
<dbReference type="InParanoid" id="A0A0C3BX52"/>
<evidence type="ECO:0000313" key="2">
    <source>
        <dbReference type="Proteomes" id="UP000054166"/>
    </source>
</evidence>
<keyword evidence="2" id="KW-1185">Reference proteome</keyword>
<organism evidence="1 2">
    <name type="scientific">Piloderma croceum (strain F 1598)</name>
    <dbReference type="NCBI Taxonomy" id="765440"/>
    <lineage>
        <taxon>Eukaryota</taxon>
        <taxon>Fungi</taxon>
        <taxon>Dikarya</taxon>
        <taxon>Basidiomycota</taxon>
        <taxon>Agaricomycotina</taxon>
        <taxon>Agaricomycetes</taxon>
        <taxon>Agaricomycetidae</taxon>
        <taxon>Atheliales</taxon>
        <taxon>Atheliaceae</taxon>
        <taxon>Piloderma</taxon>
    </lineage>
</organism>
<proteinExistence type="predicted"/>
<dbReference type="EMBL" id="KN832996">
    <property type="protein sequence ID" value="KIM82012.1"/>
    <property type="molecule type" value="Genomic_DNA"/>
</dbReference>
<gene>
    <name evidence="1" type="ORF">PILCRDRAFT_481960</name>
</gene>
<name>A0A0C3BX52_PILCF</name>
<evidence type="ECO:0000313" key="1">
    <source>
        <dbReference type="EMBL" id="KIM82012.1"/>
    </source>
</evidence>
<reference evidence="1 2" key="1">
    <citation type="submission" date="2014-04" db="EMBL/GenBank/DDBJ databases">
        <authorList>
            <consortium name="DOE Joint Genome Institute"/>
            <person name="Kuo A."/>
            <person name="Tarkka M."/>
            <person name="Buscot F."/>
            <person name="Kohler A."/>
            <person name="Nagy L.G."/>
            <person name="Floudas D."/>
            <person name="Copeland A."/>
            <person name="Barry K.W."/>
            <person name="Cichocki N."/>
            <person name="Veneault-Fourrey C."/>
            <person name="LaButti K."/>
            <person name="Lindquist E.A."/>
            <person name="Lipzen A."/>
            <person name="Lundell T."/>
            <person name="Morin E."/>
            <person name="Murat C."/>
            <person name="Sun H."/>
            <person name="Tunlid A."/>
            <person name="Henrissat B."/>
            <person name="Grigoriev I.V."/>
            <person name="Hibbett D.S."/>
            <person name="Martin F."/>
            <person name="Nordberg H.P."/>
            <person name="Cantor M.N."/>
            <person name="Hua S.X."/>
        </authorList>
    </citation>
    <scope>NUCLEOTIDE SEQUENCE [LARGE SCALE GENOMIC DNA]</scope>
    <source>
        <strain evidence="1 2">F 1598</strain>
    </source>
</reference>
<dbReference type="AlphaFoldDB" id="A0A0C3BX52"/>
<protein>
    <submittedName>
        <fullName evidence="1">Uncharacterized protein</fullName>
    </submittedName>
</protein>
<reference evidence="2" key="2">
    <citation type="submission" date="2015-01" db="EMBL/GenBank/DDBJ databases">
        <title>Evolutionary Origins and Diversification of the Mycorrhizal Mutualists.</title>
        <authorList>
            <consortium name="DOE Joint Genome Institute"/>
            <consortium name="Mycorrhizal Genomics Consortium"/>
            <person name="Kohler A."/>
            <person name="Kuo A."/>
            <person name="Nagy L.G."/>
            <person name="Floudas D."/>
            <person name="Copeland A."/>
            <person name="Barry K.W."/>
            <person name="Cichocki N."/>
            <person name="Veneault-Fourrey C."/>
            <person name="LaButti K."/>
            <person name="Lindquist E.A."/>
            <person name="Lipzen A."/>
            <person name="Lundell T."/>
            <person name="Morin E."/>
            <person name="Murat C."/>
            <person name="Riley R."/>
            <person name="Ohm R."/>
            <person name="Sun H."/>
            <person name="Tunlid A."/>
            <person name="Henrissat B."/>
            <person name="Grigoriev I.V."/>
            <person name="Hibbett D.S."/>
            <person name="Martin F."/>
        </authorList>
    </citation>
    <scope>NUCLEOTIDE SEQUENCE [LARGE SCALE GENOMIC DNA]</scope>
    <source>
        <strain evidence="2">F 1598</strain>
    </source>
</reference>
<dbReference type="HOGENOM" id="CLU_1723070_0_0_1"/>
<dbReference type="Proteomes" id="UP000054166">
    <property type="component" value="Unassembled WGS sequence"/>
</dbReference>